<dbReference type="Pfam" id="PF00850">
    <property type="entry name" value="Hist_deacetyl"/>
    <property type="match status" value="1"/>
</dbReference>
<evidence type="ECO:0000313" key="6">
    <source>
        <dbReference type="EMBL" id="MBP1935537.1"/>
    </source>
</evidence>
<evidence type="ECO:0000256" key="2">
    <source>
        <dbReference type="ARBA" id="ARBA00005947"/>
    </source>
</evidence>
<evidence type="ECO:0000256" key="3">
    <source>
        <dbReference type="ARBA" id="ARBA00020218"/>
    </source>
</evidence>
<proteinExistence type="inferred from homology"/>
<dbReference type="InterPro" id="IPR000286">
    <property type="entry name" value="HDACs"/>
</dbReference>
<dbReference type="SUPFAM" id="SSF52768">
    <property type="entry name" value="Arginase/deacetylase"/>
    <property type="match status" value="1"/>
</dbReference>
<dbReference type="PANTHER" id="PTHR10625">
    <property type="entry name" value="HISTONE DEACETYLASE HDAC1-RELATED"/>
    <property type="match status" value="1"/>
</dbReference>
<feature type="domain" description="Histone deacetylase" evidence="5">
    <location>
        <begin position="22"/>
        <end position="321"/>
    </location>
</feature>
<dbReference type="PRINTS" id="PR01270">
    <property type="entry name" value="HDASUPER"/>
</dbReference>
<keyword evidence="7" id="KW-1185">Reference proteome</keyword>
<dbReference type="InterPro" id="IPR023696">
    <property type="entry name" value="Ureohydrolase_dom_sf"/>
</dbReference>
<accession>A0ABS4GZ39</accession>
<name>A0ABS4GZ39_9BACL</name>
<evidence type="ECO:0000259" key="5">
    <source>
        <dbReference type="Pfam" id="PF00850"/>
    </source>
</evidence>
<dbReference type="PANTHER" id="PTHR10625:SF10">
    <property type="entry name" value="HISTONE DEACETYLASE HDAC1"/>
    <property type="match status" value="1"/>
</dbReference>
<organism evidence="6 7">
    <name type="scientific">Paenibacillus sediminis</name>
    <dbReference type="NCBI Taxonomy" id="664909"/>
    <lineage>
        <taxon>Bacteria</taxon>
        <taxon>Bacillati</taxon>
        <taxon>Bacillota</taxon>
        <taxon>Bacilli</taxon>
        <taxon>Bacillales</taxon>
        <taxon>Paenibacillaceae</taxon>
        <taxon>Paenibacillus</taxon>
    </lineage>
</organism>
<reference evidence="6 7" key="1">
    <citation type="submission" date="2021-03" db="EMBL/GenBank/DDBJ databases">
        <title>Genomic Encyclopedia of Type Strains, Phase IV (KMG-IV): sequencing the most valuable type-strain genomes for metagenomic binning, comparative biology and taxonomic classification.</title>
        <authorList>
            <person name="Goeker M."/>
        </authorList>
    </citation>
    <scope>NUCLEOTIDE SEQUENCE [LARGE SCALE GENOMIC DNA]</scope>
    <source>
        <strain evidence="6 7">DSM 23491</strain>
    </source>
</reference>
<dbReference type="CDD" id="cd09994">
    <property type="entry name" value="HDAC_AcuC_like"/>
    <property type="match status" value="1"/>
</dbReference>
<comment type="pathway">
    <text evidence="1">Ketone degradation; acetoin degradation.</text>
</comment>
<dbReference type="InterPro" id="IPR023801">
    <property type="entry name" value="His_deacetylse_dom"/>
</dbReference>
<dbReference type="InterPro" id="IPR003085">
    <property type="entry name" value="AcuC"/>
</dbReference>
<evidence type="ECO:0000256" key="4">
    <source>
        <dbReference type="ARBA" id="ARBA00022627"/>
    </source>
</evidence>
<gene>
    <name evidence="6" type="ORF">J2Z20_000398</name>
</gene>
<dbReference type="Gene3D" id="3.40.800.20">
    <property type="entry name" value="Histone deacetylase domain"/>
    <property type="match status" value="1"/>
</dbReference>
<comment type="similarity">
    <text evidence="2">Belongs to the histone deacetylase family.</text>
</comment>
<comment type="caution">
    <text evidence="6">The sequence shown here is derived from an EMBL/GenBank/DDBJ whole genome shotgun (WGS) entry which is preliminary data.</text>
</comment>
<protein>
    <recommendedName>
        <fullName evidence="3">Acetoin utilization protein AcuC</fullName>
    </recommendedName>
</protein>
<sequence>MSANALFAHHDESLNYHFHDDHPFHPTRLKLTIDLLKELGALDSSNMLAARQATEEELLRVHSSSYIEEVKGLSCNPPEERYLQQAEKFGFAGEDTPYFSNMHHIASCVVGGSITAVEAVMTGKSPHALHLGGGLHHALSAQAAGFCVYNDVSVAIAHLRHHYDAKVLYIDTDAHHGDGVQWAFYTDSEVCTYSIHETGKYLFPGTGFVNERGQDTGYGACVNIPLQPYTEDESWLHCFKESIQRLTAYFKPDVIVSQHGCDAHALDPLSHLHCSMQIYNEIPAIIHELAHKYCNGKWVAFGGGGYDIWRVVPRAWSLVWLEMSDHPLKETIKLDPLSPLPAAWIDRWQQKAPVPLPAFWLDDLNSWQVIPRRDDITRQNNHSLQIALQEFPAIS</sequence>
<dbReference type="EMBL" id="JAGGKP010000001">
    <property type="protein sequence ID" value="MBP1935537.1"/>
    <property type="molecule type" value="Genomic_DNA"/>
</dbReference>
<keyword evidence="4" id="KW-0006">Acetoin catabolism</keyword>
<evidence type="ECO:0000256" key="1">
    <source>
        <dbReference type="ARBA" id="ARBA00005101"/>
    </source>
</evidence>
<dbReference type="InterPro" id="IPR037138">
    <property type="entry name" value="His_deacetylse_dom_sf"/>
</dbReference>
<dbReference type="Proteomes" id="UP001519273">
    <property type="component" value="Unassembled WGS sequence"/>
</dbReference>
<dbReference type="PRINTS" id="PR01272">
    <property type="entry name" value="ACUCPROTEIN"/>
</dbReference>
<evidence type="ECO:0000313" key="7">
    <source>
        <dbReference type="Proteomes" id="UP001519273"/>
    </source>
</evidence>
<dbReference type="RefSeq" id="WP_209844868.1">
    <property type="nucleotide sequence ID" value="NZ_CBCRVE010000001.1"/>
</dbReference>